<organism evidence="2 3">
    <name type="scientific">Musa balbisiana</name>
    <name type="common">Banana</name>
    <dbReference type="NCBI Taxonomy" id="52838"/>
    <lineage>
        <taxon>Eukaryota</taxon>
        <taxon>Viridiplantae</taxon>
        <taxon>Streptophyta</taxon>
        <taxon>Embryophyta</taxon>
        <taxon>Tracheophyta</taxon>
        <taxon>Spermatophyta</taxon>
        <taxon>Magnoliopsida</taxon>
        <taxon>Liliopsida</taxon>
        <taxon>Zingiberales</taxon>
        <taxon>Musaceae</taxon>
        <taxon>Musa</taxon>
    </lineage>
</organism>
<protein>
    <submittedName>
        <fullName evidence="2">Uncharacterized protein</fullName>
    </submittedName>
</protein>
<feature type="transmembrane region" description="Helical" evidence="1">
    <location>
        <begin position="22"/>
        <end position="41"/>
    </location>
</feature>
<reference evidence="2 3" key="1">
    <citation type="journal article" date="2019" name="Nat. Plants">
        <title>Genome sequencing of Musa balbisiana reveals subgenome evolution and function divergence in polyploid bananas.</title>
        <authorList>
            <person name="Yao X."/>
        </authorList>
    </citation>
    <scope>NUCLEOTIDE SEQUENCE [LARGE SCALE GENOMIC DNA]</scope>
    <source>
        <strain evidence="3">cv. DH-PKW</strain>
        <tissue evidence="2">Leaves</tissue>
    </source>
</reference>
<name>A0A4S8IGD8_MUSBA</name>
<proteinExistence type="predicted"/>
<keyword evidence="1" id="KW-1133">Transmembrane helix</keyword>
<dbReference type="EMBL" id="PYDT01000010">
    <property type="protein sequence ID" value="THU47303.1"/>
    <property type="molecule type" value="Genomic_DNA"/>
</dbReference>
<dbReference type="Proteomes" id="UP000317650">
    <property type="component" value="Chromosome 9"/>
</dbReference>
<keyword evidence="1" id="KW-0472">Membrane</keyword>
<accession>A0A4S8IGD8</accession>
<evidence type="ECO:0000313" key="2">
    <source>
        <dbReference type="EMBL" id="THU47303.1"/>
    </source>
</evidence>
<sequence length="61" mass="6732">MVGPPCIIECYSIFNSLCEPHIIIIIIVIINLCRVLVVGYVSAWEQHVTRGDALGRLLVAP</sequence>
<keyword evidence="1" id="KW-0812">Transmembrane</keyword>
<evidence type="ECO:0000256" key="1">
    <source>
        <dbReference type="SAM" id="Phobius"/>
    </source>
</evidence>
<gene>
    <name evidence="2" type="ORF">C4D60_Mb09t14080</name>
</gene>
<dbReference type="AlphaFoldDB" id="A0A4S8IGD8"/>
<evidence type="ECO:0000313" key="3">
    <source>
        <dbReference type="Proteomes" id="UP000317650"/>
    </source>
</evidence>
<keyword evidence="3" id="KW-1185">Reference proteome</keyword>
<comment type="caution">
    <text evidence="2">The sequence shown here is derived from an EMBL/GenBank/DDBJ whole genome shotgun (WGS) entry which is preliminary data.</text>
</comment>